<gene>
    <name evidence="2" type="ORF">COW36_12985</name>
</gene>
<evidence type="ECO:0000313" key="2">
    <source>
        <dbReference type="EMBL" id="PIW16674.1"/>
    </source>
</evidence>
<dbReference type="AlphaFoldDB" id="A0A2M7G562"/>
<dbReference type="Proteomes" id="UP000231019">
    <property type="component" value="Unassembled WGS sequence"/>
</dbReference>
<dbReference type="EMBL" id="PFFQ01000037">
    <property type="protein sequence ID" value="PIW16674.1"/>
    <property type="molecule type" value="Genomic_DNA"/>
</dbReference>
<feature type="region of interest" description="Disordered" evidence="1">
    <location>
        <begin position="50"/>
        <end position="74"/>
    </location>
</feature>
<accession>A0A2M7G562</accession>
<feature type="compositionally biased region" description="Polar residues" evidence="1">
    <location>
        <begin position="50"/>
        <end position="59"/>
    </location>
</feature>
<name>A0A2M7G562_9BACT</name>
<evidence type="ECO:0000256" key="1">
    <source>
        <dbReference type="SAM" id="MobiDB-lite"/>
    </source>
</evidence>
<sequence length="336" mass="38925">MNKRNKTDKLLVRSSIYVILSILLVSCNSNQDNQVAHTDSNVAGIEQDNIPTQSTSYSSPRPPIPFKNTKQKSRDFSIKSNIRPKVIKKGVVYRSSDIDSSPYQKQIQDIHSGCIVKNDSSIKDSMRKTILKAMESDFYDDSLAFNWTKYQSEIQFKEEQKSQSLNGLKFTILPLCNTYCLSSPKNASTDNCSLNILLMFKNTSHKKIYFKPPNTFDHLKDSVFDNYLIMWGSNGSDSLKKLQIMMGCIKCMRGYQSKNSNTQEFFELNHNEGIFKVIDLREIQFCSFSYFFSYRTPQKHQIQMEYFFKGNISEDKIRKDVWRGKLKSNQTTFNSK</sequence>
<evidence type="ECO:0000313" key="3">
    <source>
        <dbReference type="Proteomes" id="UP000231019"/>
    </source>
</evidence>
<reference evidence="2 3" key="1">
    <citation type="submission" date="2017-09" db="EMBL/GenBank/DDBJ databases">
        <title>Depth-based differentiation of microbial function through sediment-hosted aquifers and enrichment of novel symbionts in the deep terrestrial subsurface.</title>
        <authorList>
            <person name="Probst A.J."/>
            <person name="Ladd B."/>
            <person name="Jarett J.K."/>
            <person name="Geller-Mcgrath D.E."/>
            <person name="Sieber C.M."/>
            <person name="Emerson J.B."/>
            <person name="Anantharaman K."/>
            <person name="Thomas B.C."/>
            <person name="Malmstrom R."/>
            <person name="Stieglmeier M."/>
            <person name="Klingl A."/>
            <person name="Woyke T."/>
            <person name="Ryan C.M."/>
            <person name="Banfield J.F."/>
        </authorList>
    </citation>
    <scope>NUCLEOTIDE SEQUENCE [LARGE SCALE GENOMIC DNA]</scope>
    <source>
        <strain evidence="2">CG17_big_fil_post_rev_8_21_14_2_50_48_46</strain>
    </source>
</reference>
<organism evidence="2 3">
    <name type="scientific">bacterium (Candidatus Blackallbacteria) CG17_big_fil_post_rev_8_21_14_2_50_48_46</name>
    <dbReference type="NCBI Taxonomy" id="2014261"/>
    <lineage>
        <taxon>Bacteria</taxon>
        <taxon>Candidatus Blackallbacteria</taxon>
    </lineage>
</organism>
<comment type="caution">
    <text evidence="2">The sequence shown here is derived from an EMBL/GenBank/DDBJ whole genome shotgun (WGS) entry which is preliminary data.</text>
</comment>
<proteinExistence type="predicted"/>
<protein>
    <submittedName>
        <fullName evidence="2">Uncharacterized protein</fullName>
    </submittedName>
</protein>
<dbReference type="PROSITE" id="PS51257">
    <property type="entry name" value="PROKAR_LIPOPROTEIN"/>
    <property type="match status" value="1"/>
</dbReference>